<keyword evidence="2" id="KW-1185">Reference proteome</keyword>
<dbReference type="EMBL" id="JBHSCY010000001">
    <property type="protein sequence ID" value="MFC4267783.1"/>
    <property type="molecule type" value="Genomic_DNA"/>
</dbReference>
<organism evidence="1 2">
    <name type="scientific">Polaribacter marinivivus</name>
    <dbReference type="NCBI Taxonomy" id="1524260"/>
    <lineage>
        <taxon>Bacteria</taxon>
        <taxon>Pseudomonadati</taxon>
        <taxon>Bacteroidota</taxon>
        <taxon>Flavobacteriia</taxon>
        <taxon>Flavobacteriales</taxon>
        <taxon>Flavobacteriaceae</taxon>
    </lineage>
</organism>
<accession>A0ABV8R6F1</accession>
<comment type="caution">
    <text evidence="1">The sequence shown here is derived from an EMBL/GenBank/DDBJ whole genome shotgun (WGS) entry which is preliminary data.</text>
</comment>
<name>A0ABV8R6F1_9FLAO</name>
<proteinExistence type="predicted"/>
<dbReference type="RefSeq" id="WP_377407879.1">
    <property type="nucleotide sequence ID" value="NZ_JBHSCY010000001.1"/>
</dbReference>
<evidence type="ECO:0000313" key="1">
    <source>
        <dbReference type="EMBL" id="MFC4267783.1"/>
    </source>
</evidence>
<gene>
    <name evidence="1" type="ORF">ACFOWD_02595</name>
</gene>
<dbReference type="Gene3D" id="2.60.40.3080">
    <property type="match status" value="1"/>
</dbReference>
<protein>
    <recommendedName>
        <fullName evidence="3">Secretion system C-terminal sorting domain-containing protein</fullName>
    </recommendedName>
</protein>
<dbReference type="Proteomes" id="UP001595826">
    <property type="component" value="Unassembled WGS sequence"/>
</dbReference>
<evidence type="ECO:0000313" key="2">
    <source>
        <dbReference type="Proteomes" id="UP001595826"/>
    </source>
</evidence>
<sequence>MKNLIKTVLMIVLVMTTFLNYGNTKNKFENSFTIISNTKLKVVFNDVKKGEILTVKEKNGTILYSEKISTNGKLIKILDLSSLKNGNYIIELEKDFQIIVNHVTIKNNNVVFNKNKKEVIFKPVVRNEKNLLMVSKIAFDKEPLLLSIYYKGEIIFSETIENKEIINRAYRLEQELDGPYKVVLYNNNRSYTHNFNY</sequence>
<evidence type="ECO:0008006" key="3">
    <source>
        <dbReference type="Google" id="ProtNLM"/>
    </source>
</evidence>
<reference evidence="2" key="1">
    <citation type="journal article" date="2019" name="Int. J. Syst. Evol. Microbiol.">
        <title>The Global Catalogue of Microorganisms (GCM) 10K type strain sequencing project: providing services to taxonomists for standard genome sequencing and annotation.</title>
        <authorList>
            <consortium name="The Broad Institute Genomics Platform"/>
            <consortium name="The Broad Institute Genome Sequencing Center for Infectious Disease"/>
            <person name="Wu L."/>
            <person name="Ma J."/>
        </authorList>
    </citation>
    <scope>NUCLEOTIDE SEQUENCE [LARGE SCALE GENOMIC DNA]</scope>
    <source>
        <strain evidence="2">CECT 8655</strain>
    </source>
</reference>